<dbReference type="AlphaFoldDB" id="A0A669CK70"/>
<feature type="region of interest" description="Disordered" evidence="3">
    <location>
        <begin position="517"/>
        <end position="561"/>
    </location>
</feature>
<dbReference type="Gene3D" id="1.10.287.1490">
    <property type="match status" value="1"/>
</dbReference>
<organism evidence="5 6">
    <name type="scientific">Oreochromis niloticus</name>
    <name type="common">Nile tilapia</name>
    <name type="synonym">Tilapia nilotica</name>
    <dbReference type="NCBI Taxonomy" id="8128"/>
    <lineage>
        <taxon>Eukaryota</taxon>
        <taxon>Metazoa</taxon>
        <taxon>Chordata</taxon>
        <taxon>Craniata</taxon>
        <taxon>Vertebrata</taxon>
        <taxon>Euteleostomi</taxon>
        <taxon>Actinopterygii</taxon>
        <taxon>Neopterygii</taxon>
        <taxon>Teleostei</taxon>
        <taxon>Neoteleostei</taxon>
        <taxon>Acanthomorphata</taxon>
        <taxon>Ovalentaria</taxon>
        <taxon>Cichlomorphae</taxon>
        <taxon>Cichliformes</taxon>
        <taxon>Cichlidae</taxon>
        <taxon>African cichlids</taxon>
        <taxon>Pseudocrenilabrinae</taxon>
        <taxon>Oreochromini</taxon>
        <taxon>Oreochromis</taxon>
    </lineage>
</organism>
<reference evidence="5" key="3">
    <citation type="submission" date="2025-09" db="UniProtKB">
        <authorList>
            <consortium name="Ensembl"/>
        </authorList>
    </citation>
    <scope>IDENTIFICATION</scope>
</reference>
<feature type="domain" description="Myosin tail" evidence="4">
    <location>
        <begin position="327"/>
        <end position="519"/>
    </location>
</feature>
<feature type="compositionally biased region" description="Polar residues" evidence="3">
    <location>
        <begin position="194"/>
        <end position="203"/>
    </location>
</feature>
<reference evidence="5" key="2">
    <citation type="submission" date="2025-08" db="UniProtKB">
        <authorList>
            <consortium name="Ensembl"/>
        </authorList>
    </citation>
    <scope>IDENTIFICATION</scope>
</reference>
<dbReference type="Pfam" id="PF01576">
    <property type="entry name" value="Myosin_tail_1"/>
    <property type="match status" value="1"/>
</dbReference>
<feature type="compositionally biased region" description="Low complexity" evidence="3">
    <location>
        <begin position="175"/>
        <end position="191"/>
    </location>
</feature>
<dbReference type="Proteomes" id="UP000005207">
    <property type="component" value="Linkage group LG1"/>
</dbReference>
<dbReference type="PANTHER" id="PTHR46292">
    <property type="entry name" value="COILED-COIL DOMAIN-CONTAINING PROTEIN 102A"/>
    <property type="match status" value="1"/>
</dbReference>
<dbReference type="GO" id="GO:0016459">
    <property type="term" value="C:myosin complex"/>
    <property type="evidence" value="ECO:0007669"/>
    <property type="project" value="InterPro"/>
</dbReference>
<protein>
    <recommendedName>
        <fullName evidence="2">Coiled-coil domain-containing protein 102A</fullName>
    </recommendedName>
</protein>
<evidence type="ECO:0000256" key="2">
    <source>
        <dbReference type="ARBA" id="ARBA00040149"/>
    </source>
</evidence>
<evidence type="ECO:0000313" key="6">
    <source>
        <dbReference type="Proteomes" id="UP000005207"/>
    </source>
</evidence>
<feature type="region of interest" description="Disordered" evidence="3">
    <location>
        <begin position="168"/>
        <end position="206"/>
    </location>
</feature>
<dbReference type="InterPro" id="IPR002928">
    <property type="entry name" value="Myosin_tail"/>
</dbReference>
<evidence type="ECO:0000313" key="5">
    <source>
        <dbReference type="Ensembl" id="ENSONIP00000046897.1"/>
    </source>
</evidence>
<evidence type="ECO:0000256" key="1">
    <source>
        <dbReference type="ARBA" id="ARBA00023054"/>
    </source>
</evidence>
<evidence type="ECO:0000259" key="4">
    <source>
        <dbReference type="Pfam" id="PF01576"/>
    </source>
</evidence>
<gene>
    <name evidence="5" type="primary">CCDC102A</name>
    <name evidence="5" type="synonym">ccdc102a</name>
</gene>
<dbReference type="Ensembl" id="ENSONIT00000055443.1">
    <property type="protein sequence ID" value="ENSONIP00000046897.1"/>
    <property type="gene ID" value="ENSONIG00000003440.2"/>
</dbReference>
<sequence length="561" mass="63850">MNHTPSPHLSDGGKQAGGGLLCSLGLGSDRGVRSPDSLTHTPAPQEERPAPAPAAAVARAGGPRARLPRAMGEAAGADWESREELRLRELEEARARAAQMEKTMRWWSDCTANWREKWSKVRAERNRARDEVRQLRQRLDTLTKELTGVRRERQELASENETLRQETLRLRGDHTAPPLSATSPSSSPAHPRGASSSSSPQKTGQKDLEQLDSVLRSRAPGADAQEAWDGRGAVNPAGSRRQERSRQLWEDMGTTEEDSSKLNALQLRLDESQKVLLKEREDKLALSKSIERLEAELSQWKLKYEELSKSKQEALKQLNLLKEMHQDELGRISEDLEDELGARTSMDKKLAELRAEMERLQVENAAEWGRRERLETEKLALERDNKKLRAQVEDLEEQLAKQRRQAASALDSDLKAIQTELFERNKELADLRHIHAKLKKQFQEKTAELAHANRRVESHEAEVKKLRLRVEELKKELGQAEDELDESQNQTRKLQRSLDEQVEQTENLQVQLEHLQSRLRRQQQSPGLFGKMRSARFGPENPDGPSSDVDEEDEELQLQIP</sequence>
<feature type="compositionally biased region" description="Basic and acidic residues" evidence="3">
    <location>
        <begin position="240"/>
        <end position="249"/>
    </location>
</feature>
<dbReference type="PANTHER" id="PTHR46292:SF1">
    <property type="entry name" value="COILED-COIL DOMAIN-CONTAINING PROTEIN 102A"/>
    <property type="match status" value="1"/>
</dbReference>
<keyword evidence="1" id="KW-0175">Coiled coil</keyword>
<reference evidence="6" key="1">
    <citation type="submission" date="2012-01" db="EMBL/GenBank/DDBJ databases">
        <title>The Genome Sequence of Oreochromis niloticus (Nile Tilapia).</title>
        <authorList>
            <consortium name="Broad Institute Genome Assembly Team"/>
            <consortium name="Broad Institute Sequencing Platform"/>
            <person name="Di Palma F."/>
            <person name="Johnson J."/>
            <person name="Lander E.S."/>
            <person name="Lindblad-Toh K."/>
        </authorList>
    </citation>
    <scope>NUCLEOTIDE SEQUENCE [LARGE SCALE GENOMIC DNA]</scope>
</reference>
<accession>A0A669CK70</accession>
<evidence type="ECO:0000256" key="3">
    <source>
        <dbReference type="SAM" id="MobiDB-lite"/>
    </source>
</evidence>
<feature type="compositionally biased region" description="Low complexity" evidence="3">
    <location>
        <begin position="53"/>
        <end position="70"/>
    </location>
</feature>
<feature type="compositionally biased region" description="Acidic residues" evidence="3">
    <location>
        <begin position="548"/>
        <end position="561"/>
    </location>
</feature>
<name>A0A669CK70_ORENI</name>
<dbReference type="GeneTree" id="ENSGT00730000110960"/>
<keyword evidence="6" id="KW-1185">Reference proteome</keyword>
<feature type="region of interest" description="Disordered" evidence="3">
    <location>
        <begin position="220"/>
        <end position="260"/>
    </location>
</feature>
<proteinExistence type="predicted"/>
<feature type="region of interest" description="Disordered" evidence="3">
    <location>
        <begin position="1"/>
        <end position="82"/>
    </location>
</feature>